<feature type="domain" description="Phytase-like" evidence="3">
    <location>
        <begin position="87"/>
        <end position="457"/>
    </location>
</feature>
<feature type="region of interest" description="Disordered" evidence="1">
    <location>
        <begin position="244"/>
        <end position="276"/>
    </location>
</feature>
<evidence type="ECO:0000256" key="2">
    <source>
        <dbReference type="SAM" id="SignalP"/>
    </source>
</evidence>
<keyword evidence="5" id="KW-1185">Reference proteome</keyword>
<evidence type="ECO:0000256" key="1">
    <source>
        <dbReference type="SAM" id="MobiDB-lite"/>
    </source>
</evidence>
<evidence type="ECO:0000313" key="5">
    <source>
        <dbReference type="Proteomes" id="UP000799640"/>
    </source>
</evidence>
<sequence length="532" mass="56631">MPSFVHVVAVVAAFSVSFSNAVPTQPNETVSKPAFETTCGGKNYVYDGLAGYGFVPPSNVDKYGDTIGGFGSSIAISGWKKSGKSYKGTLYGLPDRGWNTNGSINFIPRVHKFALTFTPNPAASISKPGSPNIDLKYQDTILLKGPDGTPATGLDADVGGALKYPGFPDLPVATYTGDGFGGAGPGGKAIPIDSEGIVLTSDGGFWISDEYGPYVYKFDASGKMTKAIRPPNAILPLRNGTVSFNANTAPRSDPKRKTIPANPTQGRQNNQGFEGLTTAPKGETLYVLLQSAAFQEGGANASTRFNTRFLKYSIKDSKKDPELQAEYVVQLPIFKDASNATKVAAQSEVHYISDTQFLILARDSGNGHGQSGSKSLYRHADIFDITKATNIKGTYDAFNQSIASINGALKTGITPATYCSFLDFNLNSELNKFGVHNGGAQDAGLLNEKWEGLALLPVIGEDKQGKRDGKGKDKEDGDEYYLFSLSDNDFITQNGKIDGGKISYADASGFSLDNQALVFKVTIPKGSKPLKS</sequence>
<dbReference type="OrthoDB" id="425936at2759"/>
<accession>A0A6G1I8Y2</accession>
<dbReference type="InterPro" id="IPR027372">
    <property type="entry name" value="Phytase-like_dom"/>
</dbReference>
<evidence type="ECO:0000259" key="3">
    <source>
        <dbReference type="Pfam" id="PF13449"/>
    </source>
</evidence>
<name>A0A6G1I8Y2_9PEZI</name>
<dbReference type="AlphaFoldDB" id="A0A6G1I8Y2"/>
<feature type="signal peptide" evidence="2">
    <location>
        <begin position="1"/>
        <end position="21"/>
    </location>
</feature>
<evidence type="ECO:0000313" key="4">
    <source>
        <dbReference type="EMBL" id="KAF2404750.1"/>
    </source>
</evidence>
<reference evidence="4" key="1">
    <citation type="journal article" date="2020" name="Stud. Mycol.">
        <title>101 Dothideomycetes genomes: a test case for predicting lifestyles and emergence of pathogens.</title>
        <authorList>
            <person name="Haridas S."/>
            <person name="Albert R."/>
            <person name="Binder M."/>
            <person name="Bloem J."/>
            <person name="Labutti K."/>
            <person name="Salamov A."/>
            <person name="Andreopoulos B."/>
            <person name="Baker S."/>
            <person name="Barry K."/>
            <person name="Bills G."/>
            <person name="Bluhm B."/>
            <person name="Cannon C."/>
            <person name="Castanera R."/>
            <person name="Culley D."/>
            <person name="Daum C."/>
            <person name="Ezra D."/>
            <person name="Gonzalez J."/>
            <person name="Henrissat B."/>
            <person name="Kuo A."/>
            <person name="Liang C."/>
            <person name="Lipzen A."/>
            <person name="Lutzoni F."/>
            <person name="Magnuson J."/>
            <person name="Mondo S."/>
            <person name="Nolan M."/>
            <person name="Ohm R."/>
            <person name="Pangilinan J."/>
            <person name="Park H.-J."/>
            <person name="Ramirez L."/>
            <person name="Alfaro M."/>
            <person name="Sun H."/>
            <person name="Tritt A."/>
            <person name="Yoshinaga Y."/>
            <person name="Zwiers L.-H."/>
            <person name="Turgeon B."/>
            <person name="Goodwin S."/>
            <person name="Spatafora J."/>
            <person name="Crous P."/>
            <person name="Grigoriev I."/>
        </authorList>
    </citation>
    <scope>NUCLEOTIDE SEQUENCE</scope>
    <source>
        <strain evidence="4">CBS 262.69</strain>
    </source>
</reference>
<dbReference type="Proteomes" id="UP000799640">
    <property type="component" value="Unassembled WGS sequence"/>
</dbReference>
<proteinExistence type="predicted"/>
<dbReference type="PANTHER" id="PTHR37957:SF1">
    <property type="entry name" value="PHYTASE-LIKE DOMAIN-CONTAINING PROTEIN"/>
    <property type="match status" value="1"/>
</dbReference>
<dbReference type="PANTHER" id="PTHR37957">
    <property type="entry name" value="BLR7070 PROTEIN"/>
    <property type="match status" value="1"/>
</dbReference>
<feature type="compositionally biased region" description="Polar residues" evidence="1">
    <location>
        <begin position="261"/>
        <end position="272"/>
    </location>
</feature>
<feature type="chain" id="PRO_5026319510" evidence="2">
    <location>
        <begin position="22"/>
        <end position="532"/>
    </location>
</feature>
<dbReference type="EMBL" id="ML996688">
    <property type="protein sequence ID" value="KAF2404750.1"/>
    <property type="molecule type" value="Genomic_DNA"/>
</dbReference>
<keyword evidence="2" id="KW-0732">Signal</keyword>
<protein>
    <submittedName>
        <fullName evidence="4">Outer membrane autotransporter</fullName>
    </submittedName>
</protein>
<gene>
    <name evidence="4" type="ORF">EJ06DRAFT_218401</name>
</gene>
<organism evidence="4 5">
    <name type="scientific">Trichodelitschia bisporula</name>
    <dbReference type="NCBI Taxonomy" id="703511"/>
    <lineage>
        <taxon>Eukaryota</taxon>
        <taxon>Fungi</taxon>
        <taxon>Dikarya</taxon>
        <taxon>Ascomycota</taxon>
        <taxon>Pezizomycotina</taxon>
        <taxon>Dothideomycetes</taxon>
        <taxon>Dothideomycetes incertae sedis</taxon>
        <taxon>Phaeotrichales</taxon>
        <taxon>Phaeotrichaceae</taxon>
        <taxon>Trichodelitschia</taxon>
    </lineage>
</organism>
<dbReference type="Pfam" id="PF13449">
    <property type="entry name" value="Phytase-like"/>
    <property type="match status" value="1"/>
</dbReference>